<reference evidence="3" key="3">
    <citation type="submission" date="2025-09" db="UniProtKB">
        <authorList>
            <consortium name="Ensembl"/>
        </authorList>
    </citation>
    <scope>IDENTIFICATION</scope>
</reference>
<organism evidence="3 4">
    <name type="scientific">Oncorhynchus mykiss</name>
    <name type="common">Rainbow trout</name>
    <name type="synonym">Salmo gairdneri</name>
    <dbReference type="NCBI Taxonomy" id="8022"/>
    <lineage>
        <taxon>Eukaryota</taxon>
        <taxon>Metazoa</taxon>
        <taxon>Chordata</taxon>
        <taxon>Craniata</taxon>
        <taxon>Vertebrata</taxon>
        <taxon>Euteleostomi</taxon>
        <taxon>Actinopterygii</taxon>
        <taxon>Neopterygii</taxon>
        <taxon>Teleostei</taxon>
        <taxon>Protacanthopterygii</taxon>
        <taxon>Salmoniformes</taxon>
        <taxon>Salmonidae</taxon>
        <taxon>Salmoninae</taxon>
        <taxon>Oncorhynchus</taxon>
    </lineage>
</organism>
<protein>
    <submittedName>
        <fullName evidence="3">Fibroblast growth factor 13</fullName>
    </submittedName>
</protein>
<dbReference type="InterPro" id="IPR002209">
    <property type="entry name" value="Fibroblast_GF_fam"/>
</dbReference>
<accession>A0A8K9UT99</accession>
<feature type="compositionally biased region" description="Polar residues" evidence="2">
    <location>
        <begin position="200"/>
        <end position="230"/>
    </location>
</feature>
<dbReference type="PANTHER" id="PTHR11486">
    <property type="entry name" value="FIBROBLAST GROWTH FACTOR"/>
    <property type="match status" value="1"/>
</dbReference>
<gene>
    <name evidence="3" type="primary">FGF13</name>
</gene>
<name>A0A8K9UT99_ONCMY</name>
<reference evidence="3" key="2">
    <citation type="submission" date="2025-08" db="UniProtKB">
        <authorList>
            <consortium name="Ensembl"/>
        </authorList>
    </citation>
    <scope>IDENTIFICATION</scope>
</reference>
<dbReference type="InterPro" id="IPR008996">
    <property type="entry name" value="IL1/FGF"/>
</dbReference>
<feature type="region of interest" description="Disordered" evidence="2">
    <location>
        <begin position="1"/>
        <end position="40"/>
    </location>
</feature>
<evidence type="ECO:0000313" key="4">
    <source>
        <dbReference type="Proteomes" id="UP000694395"/>
    </source>
</evidence>
<evidence type="ECO:0000313" key="3">
    <source>
        <dbReference type="Ensembl" id="ENSOMYP00000116102.1"/>
    </source>
</evidence>
<keyword evidence="4" id="KW-1185">Reference proteome</keyword>
<dbReference type="GO" id="GO:0008083">
    <property type="term" value="F:growth factor activity"/>
    <property type="evidence" value="ECO:0007669"/>
    <property type="project" value="InterPro"/>
</dbReference>
<evidence type="ECO:0000256" key="1">
    <source>
        <dbReference type="ARBA" id="ARBA00007936"/>
    </source>
</evidence>
<dbReference type="Ensembl" id="ENSOMYT00000140820.1">
    <property type="protein sequence ID" value="ENSOMYP00000116102.1"/>
    <property type="gene ID" value="ENSOMYG00000072335.1"/>
</dbReference>
<evidence type="ECO:0000256" key="2">
    <source>
        <dbReference type="SAM" id="MobiDB-lite"/>
    </source>
</evidence>
<dbReference type="Pfam" id="PF00167">
    <property type="entry name" value="FGF"/>
    <property type="match status" value="1"/>
</dbReference>
<dbReference type="Proteomes" id="UP000694395">
    <property type="component" value="Chromosome 14"/>
</dbReference>
<dbReference type="AlphaFoldDB" id="A0A8K9UT99"/>
<dbReference type="SUPFAM" id="SSF50353">
    <property type="entry name" value="Cytokine"/>
    <property type="match status" value="1"/>
</dbReference>
<dbReference type="Gene3D" id="2.80.10.50">
    <property type="match status" value="2"/>
</dbReference>
<proteinExistence type="inferred from homology"/>
<feature type="region of interest" description="Disordered" evidence="2">
    <location>
        <begin position="198"/>
        <end position="230"/>
    </location>
</feature>
<reference evidence="3" key="1">
    <citation type="submission" date="2020-07" db="EMBL/GenBank/DDBJ databases">
        <title>A long reads based de novo assembly of the rainbow trout Arlee double haploid line genome.</title>
        <authorList>
            <person name="Gao G."/>
            <person name="Palti Y."/>
        </authorList>
    </citation>
    <scope>NUCLEOTIDE SEQUENCE [LARGE SCALE GENOMIC DNA]</scope>
</reference>
<dbReference type="SMART" id="SM00442">
    <property type="entry name" value="FGF"/>
    <property type="match status" value="1"/>
</dbReference>
<dbReference type="GeneTree" id="ENSGT00940000162313"/>
<sequence length="230" mass="26067">MAAAIASSLIRQKRQAREREKSNACRCVSSPNKTKQCENKPSRLSMFSRVKLFGSKKRRRRRPEPQLKGIVTKLYSRQGFHLQLQADGTIDGTKEEDNGYSKSPLLRATRDVYSLGHTIEHFTPECKFKESVFENYYVTYSSMIYRQQQSGRGWYLGLNKEGEIMKGNHVKKNKPAAHFLPKPLKVAMYREPSLHDLTEFSRSGSGTPTKSRSASAVLNGGKTVSQNEST</sequence>
<comment type="similarity">
    <text evidence="1">Belongs to the heparin-binding growth factors family.</text>
</comment>